<dbReference type="Pfam" id="PF09675">
    <property type="entry name" value="Chlamy_scaf"/>
    <property type="match status" value="1"/>
</dbReference>
<protein>
    <submittedName>
        <fullName evidence="1">Internal scaffolding protein</fullName>
    </submittedName>
</protein>
<dbReference type="InterPro" id="IPR014131">
    <property type="entry name" value="Chlamydia_phage_Vp3"/>
</dbReference>
<accession>A0AAU8AV11</accession>
<sequence>MNFETRYRKPRRFEANLGTPIKQLYQAEYDKDGTLNLIESGRENLYDYIQSHKDSVDIHVLLQRYKNGDISALTRAQGTFGDFTEMPTSYAELLNNLIRGEAYFNELPVEVRARFDHSFQKWLISAGSDDWMQAMGMPKPDSNTLSETQLRAAEAVPASGATE</sequence>
<dbReference type="EMBL" id="PP511325">
    <property type="protein sequence ID" value="XCD03189.1"/>
    <property type="molecule type" value="Genomic_DNA"/>
</dbReference>
<evidence type="ECO:0000313" key="1">
    <source>
        <dbReference type="EMBL" id="XCD03189.1"/>
    </source>
</evidence>
<reference evidence="1" key="1">
    <citation type="submission" date="2024-03" db="EMBL/GenBank/DDBJ databases">
        <title>Diverse circular DNA viruses in blood, oral, and fecal samples of captive lemurs.</title>
        <authorList>
            <person name="Paietta E.N."/>
            <person name="Kraberger S."/>
            <person name="Lund M.C."/>
            <person name="Custer J.M."/>
            <person name="Vargas K.M."/>
            <person name="Ehmke E.E."/>
            <person name="Yoder A.D."/>
            <person name="Varsani A."/>
        </authorList>
    </citation>
    <scope>NUCLEOTIDE SEQUENCE</scope>
    <source>
        <strain evidence="1">Duke_17_2204</strain>
    </source>
</reference>
<name>A0AAU8AV11_9VIRU</name>
<organism evidence="1">
    <name type="scientific">Dulem virus 151</name>
    <dbReference type="NCBI Taxonomy" id="3145628"/>
    <lineage>
        <taxon>Viruses</taxon>
        <taxon>Monodnaviria</taxon>
        <taxon>Sangervirae</taxon>
        <taxon>Phixviricota</taxon>
        <taxon>Malgrandaviricetes</taxon>
        <taxon>Petitvirales</taxon>
        <taxon>Microviridae</taxon>
        <taxon>Microvirus</taxon>
    </lineage>
</organism>
<proteinExistence type="predicted"/>